<organism evidence="1 2">
    <name type="scientific">Solanum commersonii</name>
    <name type="common">Commerson's wild potato</name>
    <name type="synonym">Commerson's nightshade</name>
    <dbReference type="NCBI Taxonomy" id="4109"/>
    <lineage>
        <taxon>Eukaryota</taxon>
        <taxon>Viridiplantae</taxon>
        <taxon>Streptophyta</taxon>
        <taxon>Embryophyta</taxon>
        <taxon>Tracheophyta</taxon>
        <taxon>Spermatophyta</taxon>
        <taxon>Magnoliopsida</taxon>
        <taxon>eudicotyledons</taxon>
        <taxon>Gunneridae</taxon>
        <taxon>Pentapetalae</taxon>
        <taxon>asterids</taxon>
        <taxon>lamiids</taxon>
        <taxon>Solanales</taxon>
        <taxon>Solanaceae</taxon>
        <taxon>Solanoideae</taxon>
        <taxon>Solaneae</taxon>
        <taxon>Solanum</taxon>
    </lineage>
</organism>
<protein>
    <recommendedName>
        <fullName evidence="3">Integrase core domain containing protein</fullName>
    </recommendedName>
</protein>
<sequence>MTRDPGASGEEIMRAEFYASYATTLEAQFPSGQILLRGSTHFHIGSRMRWTYHCPQSRRFLWSQLLVTLGPSIQAEFDYRDGTLCGVVPSKVRTTRGYDTWLAKSFFARWRRLEMESACSQIRRALGPPHLLTPFHALFFVVRGLWSADGGIVDSASLPTTRWTSGLIRDVKAECSIPAGASRCQSTSLWVRRPYTTMVRRRDSMTSRALVLVWRQHGLLCFSVAVWALALPGPHARRSCSLGQSLEVRSSMATLLHHIQTRCKSRSESEARVERMMEDMMDRKVQTVNNHLDAFELRVLERPASAIDLSSLQADKASLRSDVEAILAAAGCQPRGCPSALAAYSRQHFPVSGGYFPVAQLPTPIFTSSLSTL</sequence>
<evidence type="ECO:0000313" key="2">
    <source>
        <dbReference type="Proteomes" id="UP000824120"/>
    </source>
</evidence>
<evidence type="ECO:0008006" key="3">
    <source>
        <dbReference type="Google" id="ProtNLM"/>
    </source>
</evidence>
<dbReference type="Proteomes" id="UP000824120">
    <property type="component" value="Chromosome 11"/>
</dbReference>
<comment type="caution">
    <text evidence="1">The sequence shown here is derived from an EMBL/GenBank/DDBJ whole genome shotgun (WGS) entry which is preliminary data.</text>
</comment>
<dbReference type="AlphaFoldDB" id="A0A9J5WRZ6"/>
<reference evidence="1 2" key="1">
    <citation type="submission" date="2020-09" db="EMBL/GenBank/DDBJ databases">
        <title>De no assembly of potato wild relative species, Solanum commersonii.</title>
        <authorList>
            <person name="Cho K."/>
        </authorList>
    </citation>
    <scope>NUCLEOTIDE SEQUENCE [LARGE SCALE GENOMIC DNA]</scope>
    <source>
        <strain evidence="1">LZ3.2</strain>
        <tissue evidence="1">Leaf</tissue>
    </source>
</reference>
<evidence type="ECO:0000313" key="1">
    <source>
        <dbReference type="EMBL" id="KAG5577710.1"/>
    </source>
</evidence>
<gene>
    <name evidence="1" type="ORF">H5410_057844</name>
</gene>
<keyword evidence="2" id="KW-1185">Reference proteome</keyword>
<dbReference type="EMBL" id="JACXVP010000011">
    <property type="protein sequence ID" value="KAG5577710.1"/>
    <property type="molecule type" value="Genomic_DNA"/>
</dbReference>
<name>A0A9J5WRZ6_SOLCO</name>
<accession>A0A9J5WRZ6</accession>
<proteinExistence type="predicted"/>